<dbReference type="PROSITE" id="PS50977">
    <property type="entry name" value="HTH_TETR_2"/>
    <property type="match status" value="1"/>
</dbReference>
<keyword evidence="2 4" id="KW-0238">DNA-binding</keyword>
<dbReference type="GO" id="GO:0003700">
    <property type="term" value="F:DNA-binding transcription factor activity"/>
    <property type="evidence" value="ECO:0007669"/>
    <property type="project" value="TreeGrafter"/>
</dbReference>
<keyword evidence="1" id="KW-0805">Transcription regulation</keyword>
<dbReference type="GO" id="GO:0000976">
    <property type="term" value="F:transcription cis-regulatory region binding"/>
    <property type="evidence" value="ECO:0007669"/>
    <property type="project" value="TreeGrafter"/>
</dbReference>
<dbReference type="AlphaFoldDB" id="A0A918ZXC5"/>
<evidence type="ECO:0000313" key="7">
    <source>
        <dbReference type="Proteomes" id="UP000608024"/>
    </source>
</evidence>
<dbReference type="SUPFAM" id="SSF46689">
    <property type="entry name" value="Homeodomain-like"/>
    <property type="match status" value="1"/>
</dbReference>
<evidence type="ECO:0000313" key="6">
    <source>
        <dbReference type="EMBL" id="GHE75432.1"/>
    </source>
</evidence>
<comment type="caution">
    <text evidence="6">The sequence shown here is derived from an EMBL/GenBank/DDBJ whole genome shotgun (WGS) entry which is preliminary data.</text>
</comment>
<evidence type="ECO:0000256" key="4">
    <source>
        <dbReference type="PROSITE-ProRule" id="PRU00335"/>
    </source>
</evidence>
<dbReference type="Proteomes" id="UP000608024">
    <property type="component" value="Unassembled WGS sequence"/>
</dbReference>
<dbReference type="Gene3D" id="1.10.357.10">
    <property type="entry name" value="Tetracycline Repressor, domain 2"/>
    <property type="match status" value="1"/>
</dbReference>
<proteinExistence type="predicted"/>
<sequence length="199" mass="22024">MPVTTRQRLDPAERRARLLEVGARMFAARPYDDVRMEDVAERAGVSRALLYRYFPGKRDLFAGVYRQAADRLLAATRLEPGVPLERQLAAGLDAHLDYFEANRNTVLAANRTLAGDPVIQAVISDELAELRARLLDAGEFDGAARELVSAALMSWLVFVRTLCVDWLTHRAYAREQLREVCVGACLGALRAAAGPGRTE</sequence>
<dbReference type="PRINTS" id="PR00455">
    <property type="entry name" value="HTHTETR"/>
</dbReference>
<dbReference type="InterPro" id="IPR050109">
    <property type="entry name" value="HTH-type_TetR-like_transc_reg"/>
</dbReference>
<keyword evidence="3" id="KW-0804">Transcription</keyword>
<reference evidence="6" key="1">
    <citation type="journal article" date="2014" name="Int. J. Syst. Evol. Microbiol.">
        <title>Complete genome sequence of Corynebacterium casei LMG S-19264T (=DSM 44701T), isolated from a smear-ripened cheese.</title>
        <authorList>
            <consortium name="US DOE Joint Genome Institute (JGI-PGF)"/>
            <person name="Walter F."/>
            <person name="Albersmeier A."/>
            <person name="Kalinowski J."/>
            <person name="Ruckert C."/>
        </authorList>
    </citation>
    <scope>NUCLEOTIDE SEQUENCE</scope>
    <source>
        <strain evidence="6">JCM 4784</strain>
    </source>
</reference>
<dbReference type="FunFam" id="1.10.10.60:FF:000141">
    <property type="entry name" value="TetR family transcriptional regulator"/>
    <property type="match status" value="1"/>
</dbReference>
<evidence type="ECO:0000256" key="1">
    <source>
        <dbReference type="ARBA" id="ARBA00023015"/>
    </source>
</evidence>
<dbReference type="EMBL" id="BNBT01000089">
    <property type="protein sequence ID" value="GHE75432.1"/>
    <property type="molecule type" value="Genomic_DNA"/>
</dbReference>
<protein>
    <submittedName>
        <fullName evidence="6">TetR family transcriptional regulator</fullName>
    </submittedName>
</protein>
<dbReference type="Pfam" id="PF00440">
    <property type="entry name" value="TetR_N"/>
    <property type="match status" value="1"/>
</dbReference>
<dbReference type="InterPro" id="IPR009057">
    <property type="entry name" value="Homeodomain-like_sf"/>
</dbReference>
<feature type="domain" description="HTH tetR-type" evidence="5">
    <location>
        <begin position="12"/>
        <end position="72"/>
    </location>
</feature>
<organism evidence="6 7">
    <name type="scientific">Streptomyces longispororuber</name>
    <dbReference type="NCBI Taxonomy" id="68230"/>
    <lineage>
        <taxon>Bacteria</taxon>
        <taxon>Bacillati</taxon>
        <taxon>Actinomycetota</taxon>
        <taxon>Actinomycetes</taxon>
        <taxon>Kitasatosporales</taxon>
        <taxon>Streptomycetaceae</taxon>
        <taxon>Streptomyces</taxon>
    </lineage>
</organism>
<keyword evidence="7" id="KW-1185">Reference proteome</keyword>
<dbReference type="PANTHER" id="PTHR30055">
    <property type="entry name" value="HTH-TYPE TRANSCRIPTIONAL REGULATOR RUTR"/>
    <property type="match status" value="1"/>
</dbReference>
<evidence type="ECO:0000256" key="3">
    <source>
        <dbReference type="ARBA" id="ARBA00023163"/>
    </source>
</evidence>
<gene>
    <name evidence="6" type="ORF">GCM10018785_49740</name>
</gene>
<reference evidence="6" key="2">
    <citation type="submission" date="2020-09" db="EMBL/GenBank/DDBJ databases">
        <authorList>
            <person name="Sun Q."/>
            <person name="Ohkuma M."/>
        </authorList>
    </citation>
    <scope>NUCLEOTIDE SEQUENCE</scope>
    <source>
        <strain evidence="6">JCM 4784</strain>
    </source>
</reference>
<feature type="DNA-binding region" description="H-T-H motif" evidence="4">
    <location>
        <begin position="35"/>
        <end position="54"/>
    </location>
</feature>
<name>A0A918ZXC5_9ACTN</name>
<evidence type="ECO:0000259" key="5">
    <source>
        <dbReference type="PROSITE" id="PS50977"/>
    </source>
</evidence>
<accession>A0A918ZXC5</accession>
<dbReference type="GO" id="GO:0045892">
    <property type="term" value="P:negative regulation of DNA-templated transcription"/>
    <property type="evidence" value="ECO:0007669"/>
    <property type="project" value="UniProtKB-ARBA"/>
</dbReference>
<dbReference type="PANTHER" id="PTHR30055:SF174">
    <property type="entry name" value="TRANSCRIPTIONAL REGULATORY PROTEIN (PROBABLY TETR-FAMILY)-RELATED"/>
    <property type="match status" value="1"/>
</dbReference>
<dbReference type="InterPro" id="IPR001647">
    <property type="entry name" value="HTH_TetR"/>
</dbReference>
<evidence type="ECO:0000256" key="2">
    <source>
        <dbReference type="ARBA" id="ARBA00023125"/>
    </source>
</evidence>